<feature type="coiled-coil region" evidence="13">
    <location>
        <begin position="222"/>
        <end position="249"/>
    </location>
</feature>
<comment type="caution">
    <text evidence="16">The sequence shown here is derived from an EMBL/GenBank/DDBJ whole genome shotgun (WGS) entry which is preliminary data.</text>
</comment>
<accession>A0AAE0VIT3</accession>
<evidence type="ECO:0000259" key="15">
    <source>
        <dbReference type="Pfam" id="PF16026"/>
    </source>
</evidence>
<keyword evidence="11" id="KW-0472">Membrane</keyword>
<evidence type="ECO:0000256" key="6">
    <source>
        <dbReference type="ARBA" id="ARBA00022490"/>
    </source>
</evidence>
<keyword evidence="7" id="KW-1000">Mitochondrion outer membrane</keyword>
<evidence type="ECO:0000256" key="1">
    <source>
        <dbReference type="ARBA" id="ARBA00004294"/>
    </source>
</evidence>
<dbReference type="GO" id="GO:0005759">
    <property type="term" value="C:mitochondrial matrix"/>
    <property type="evidence" value="ECO:0007669"/>
    <property type="project" value="UniProtKB-SubCell"/>
</dbReference>
<feature type="domain" description="Mitochondria-eating protein C-terminal" evidence="15">
    <location>
        <begin position="150"/>
        <end position="353"/>
    </location>
</feature>
<proteinExistence type="inferred from homology"/>
<evidence type="ECO:0000256" key="12">
    <source>
        <dbReference type="ARBA" id="ARBA00032687"/>
    </source>
</evidence>
<reference evidence="16" key="2">
    <citation type="journal article" date="2021" name="Genome Biol. Evol.">
        <title>Developing a high-quality reference genome for a parasitic bivalve with doubly uniparental inheritance (Bivalvia: Unionida).</title>
        <authorList>
            <person name="Smith C.H."/>
        </authorList>
    </citation>
    <scope>NUCLEOTIDE SEQUENCE</scope>
    <source>
        <strain evidence="16">CHS0354</strain>
        <tissue evidence="16">Mantle</tissue>
    </source>
</reference>
<dbReference type="GO" id="GO:0035694">
    <property type="term" value="P:mitochondrial protein catabolic process"/>
    <property type="evidence" value="ECO:0007669"/>
    <property type="project" value="InterPro"/>
</dbReference>
<evidence type="ECO:0000256" key="4">
    <source>
        <dbReference type="ARBA" id="ARBA00008233"/>
    </source>
</evidence>
<evidence type="ECO:0000256" key="7">
    <source>
        <dbReference type="ARBA" id="ARBA00022787"/>
    </source>
</evidence>
<evidence type="ECO:0000256" key="3">
    <source>
        <dbReference type="ARBA" id="ARBA00004496"/>
    </source>
</evidence>
<comment type="subcellular location">
    <subcellularLocation>
        <location evidence="3">Cytoplasm</location>
    </subcellularLocation>
    <subcellularLocation>
        <location evidence="2">Mitochondrion matrix</location>
    </subcellularLocation>
    <subcellularLocation>
        <location evidence="1">Mitochondrion outer membrane</location>
    </subcellularLocation>
</comment>
<feature type="compositionally biased region" description="Polar residues" evidence="14">
    <location>
        <begin position="43"/>
        <end position="53"/>
    </location>
</feature>
<feature type="compositionally biased region" description="Basic and acidic residues" evidence="14">
    <location>
        <begin position="361"/>
        <end position="378"/>
    </location>
</feature>
<sequence>MGSANSRFGLRKFARIAHSDFEGKHEDEALENKTRQAHKQSKTQDSTQANSIHSFHCFGQKNKTGLKEERRQTRVTWHHKGISINARAKHNVEEMRIHEMDSAERILDMEAQIRQLKHEKNHLLSRLSEIGAVRLLDNNPDLADLSDANRPEKLMEQFAEIYDNEWTYAFEYLIQTKELQDKDAIKELLRILQVIYRECLSASRKHSEKLKKAIARFLGLSKQKDELVIKETEKRLKEYRGKNHELNITQIGKTIKKRLKGGQIEDKVSGATDKYIQACTRVCWLMCIKEPQMHLHFGDIPENDHKHDANQDVHIFDTTQFVSYTKTGMYVKYVVWPALFLYKDGPIMKKGVAQGSQGKPTKYEISADNKDGDEHDNSVKNFGDTRWASTAVSDDGFYAKAKH</sequence>
<name>A0AAE0VIT3_9BIVA</name>
<evidence type="ECO:0000256" key="9">
    <source>
        <dbReference type="ARBA" id="ARBA00023121"/>
    </source>
</evidence>
<keyword evidence="9" id="KW-0446">Lipid-binding</keyword>
<dbReference type="Pfam" id="PF16026">
    <property type="entry name" value="MIEAP"/>
    <property type="match status" value="1"/>
</dbReference>
<dbReference type="GO" id="GO:0035695">
    <property type="term" value="P:mitophagy by internal vacuole formation"/>
    <property type="evidence" value="ECO:0007669"/>
    <property type="project" value="TreeGrafter"/>
</dbReference>
<evidence type="ECO:0000256" key="2">
    <source>
        <dbReference type="ARBA" id="ARBA00004305"/>
    </source>
</evidence>
<reference evidence="16" key="1">
    <citation type="journal article" date="2021" name="Genome Biol. Evol.">
        <title>A High-Quality Reference Genome for a Parasitic Bivalve with Doubly Uniparental Inheritance (Bivalvia: Unionida).</title>
        <authorList>
            <person name="Smith C.H."/>
        </authorList>
    </citation>
    <scope>NUCLEOTIDE SEQUENCE</scope>
    <source>
        <strain evidence="16">CHS0354</strain>
    </source>
</reference>
<reference evidence="16" key="3">
    <citation type="submission" date="2023-05" db="EMBL/GenBank/DDBJ databases">
        <authorList>
            <person name="Smith C.H."/>
        </authorList>
    </citation>
    <scope>NUCLEOTIDE SEQUENCE</scope>
    <source>
        <strain evidence="16">CHS0354</strain>
        <tissue evidence="16">Mantle</tissue>
    </source>
</reference>
<dbReference type="AlphaFoldDB" id="A0AAE0VIT3"/>
<keyword evidence="6" id="KW-0963">Cytoplasm</keyword>
<evidence type="ECO:0000313" key="16">
    <source>
        <dbReference type="EMBL" id="KAK3578295.1"/>
    </source>
</evidence>
<dbReference type="GO" id="GO:0005741">
    <property type="term" value="C:mitochondrial outer membrane"/>
    <property type="evidence" value="ECO:0007669"/>
    <property type="project" value="UniProtKB-SubCell"/>
</dbReference>
<feature type="region of interest" description="Disordered" evidence="14">
    <location>
        <begin position="351"/>
        <end position="381"/>
    </location>
</feature>
<keyword evidence="8 13" id="KW-0175">Coiled coil</keyword>
<dbReference type="Proteomes" id="UP001195483">
    <property type="component" value="Unassembled WGS sequence"/>
</dbReference>
<feature type="region of interest" description="Disordered" evidence="14">
    <location>
        <begin position="31"/>
        <end position="69"/>
    </location>
</feature>
<evidence type="ECO:0000256" key="14">
    <source>
        <dbReference type="SAM" id="MobiDB-lite"/>
    </source>
</evidence>
<dbReference type="InterPro" id="IPR026169">
    <property type="entry name" value="MIEAP"/>
</dbReference>
<evidence type="ECO:0000256" key="10">
    <source>
        <dbReference type="ARBA" id="ARBA00023128"/>
    </source>
</evidence>
<organism evidence="16 17">
    <name type="scientific">Potamilus streckersoni</name>
    <dbReference type="NCBI Taxonomy" id="2493646"/>
    <lineage>
        <taxon>Eukaryota</taxon>
        <taxon>Metazoa</taxon>
        <taxon>Spiralia</taxon>
        <taxon>Lophotrochozoa</taxon>
        <taxon>Mollusca</taxon>
        <taxon>Bivalvia</taxon>
        <taxon>Autobranchia</taxon>
        <taxon>Heteroconchia</taxon>
        <taxon>Palaeoheterodonta</taxon>
        <taxon>Unionida</taxon>
        <taxon>Unionoidea</taxon>
        <taxon>Unionidae</taxon>
        <taxon>Ambleminae</taxon>
        <taxon>Lampsilini</taxon>
        <taxon>Potamilus</taxon>
    </lineage>
</organism>
<dbReference type="EMBL" id="JAEAOA010000318">
    <property type="protein sequence ID" value="KAK3578295.1"/>
    <property type="molecule type" value="Genomic_DNA"/>
</dbReference>
<dbReference type="InterPro" id="IPR031981">
    <property type="entry name" value="MIEAP_C"/>
</dbReference>
<evidence type="ECO:0000256" key="8">
    <source>
        <dbReference type="ARBA" id="ARBA00023054"/>
    </source>
</evidence>
<evidence type="ECO:0000256" key="11">
    <source>
        <dbReference type="ARBA" id="ARBA00023136"/>
    </source>
</evidence>
<evidence type="ECO:0000313" key="17">
    <source>
        <dbReference type="Proteomes" id="UP001195483"/>
    </source>
</evidence>
<gene>
    <name evidence="16" type="ORF">CHS0354_004202</name>
</gene>
<evidence type="ECO:0000256" key="13">
    <source>
        <dbReference type="SAM" id="Coils"/>
    </source>
</evidence>
<dbReference type="PANTHER" id="PTHR21771">
    <property type="entry name" value="MITOCHONDRIA-EATING PROTEIN-RELATED"/>
    <property type="match status" value="1"/>
</dbReference>
<comment type="similarity">
    <text evidence="4">Belongs to the MIEAP family.</text>
</comment>
<keyword evidence="17" id="KW-1185">Reference proteome</keyword>
<protein>
    <recommendedName>
        <fullName evidence="5">Mitochondria-eating protein</fullName>
    </recommendedName>
    <alternativeName>
        <fullName evidence="12">Spermatogenesis-associated protein 18</fullName>
    </alternativeName>
</protein>
<dbReference type="GO" id="GO:0008289">
    <property type="term" value="F:lipid binding"/>
    <property type="evidence" value="ECO:0007669"/>
    <property type="project" value="UniProtKB-KW"/>
</dbReference>
<evidence type="ECO:0000256" key="5">
    <source>
        <dbReference type="ARBA" id="ARBA00019863"/>
    </source>
</evidence>
<keyword evidence="10" id="KW-0496">Mitochondrion</keyword>